<dbReference type="STRING" id="67767.A0A0J7K126"/>
<dbReference type="GO" id="GO:0015074">
    <property type="term" value="P:DNA integration"/>
    <property type="evidence" value="ECO:0007669"/>
    <property type="project" value="InterPro"/>
</dbReference>
<dbReference type="InterPro" id="IPR050951">
    <property type="entry name" value="Retrovirus_Pol_polyprotein"/>
</dbReference>
<dbReference type="AlphaFoldDB" id="A0A0J7K126"/>
<comment type="caution">
    <text evidence="2">The sequence shown here is derived from an EMBL/GenBank/DDBJ whole genome shotgun (WGS) entry which is preliminary data.</text>
</comment>
<evidence type="ECO:0000313" key="2">
    <source>
        <dbReference type="EMBL" id="KMQ84118.1"/>
    </source>
</evidence>
<keyword evidence="3" id="KW-1185">Reference proteome</keyword>
<feature type="domain" description="Integrase catalytic" evidence="1">
    <location>
        <begin position="5"/>
        <end position="163"/>
    </location>
</feature>
<evidence type="ECO:0000313" key="3">
    <source>
        <dbReference type="Proteomes" id="UP000036403"/>
    </source>
</evidence>
<dbReference type="GO" id="GO:0003676">
    <property type="term" value="F:nucleic acid binding"/>
    <property type="evidence" value="ECO:0007669"/>
    <property type="project" value="InterPro"/>
</dbReference>
<protein>
    <submittedName>
        <fullName evidence="2">Retrovirus-like pol polyprotein</fullName>
    </submittedName>
</protein>
<sequence length="296" mass="33848">MGRRTVNTPWSVVAADIMDPFPASRNGFAYLLIIQDLFTKWIECCPLRKVNGKKIREAIAKLVINRWGTPRVLLTENGTEFVNRDLKALAEEFGIARVTVPPYHLQANPVERVNRVIKTMVTAFLEQDHRDWDIHLAEFRFAYNTAFHTSLQATPAFLNFGREPPPANLRQEGPDPEVEVDDTVTAKWKERMERIQALRDWVIENLDAAHQKQAHYYNQHRRDRHFVIGDKVLKRQHVLSSAAHAVSAKLATKYHGPFVVTKILSPVVYELEDSEGKALGKIHVKDLKPYIGPSNS</sequence>
<dbReference type="InterPro" id="IPR001584">
    <property type="entry name" value="Integrase_cat-core"/>
</dbReference>
<dbReference type="Pfam" id="PF00665">
    <property type="entry name" value="rve"/>
    <property type="match status" value="1"/>
</dbReference>
<dbReference type="PaxDb" id="67767-A0A0J7K126"/>
<dbReference type="EMBL" id="LBMM01017323">
    <property type="protein sequence ID" value="KMQ84118.1"/>
    <property type="molecule type" value="Genomic_DNA"/>
</dbReference>
<name>A0A0J7K126_LASNI</name>
<dbReference type="InterPro" id="IPR036397">
    <property type="entry name" value="RNaseH_sf"/>
</dbReference>
<accession>A0A0J7K126</accession>
<dbReference type="PANTHER" id="PTHR37984:SF5">
    <property type="entry name" value="PROTEIN NYNRIN-LIKE"/>
    <property type="match status" value="1"/>
</dbReference>
<evidence type="ECO:0000259" key="1">
    <source>
        <dbReference type="PROSITE" id="PS50994"/>
    </source>
</evidence>
<organism evidence="2 3">
    <name type="scientific">Lasius niger</name>
    <name type="common">Black garden ant</name>
    <dbReference type="NCBI Taxonomy" id="67767"/>
    <lineage>
        <taxon>Eukaryota</taxon>
        <taxon>Metazoa</taxon>
        <taxon>Ecdysozoa</taxon>
        <taxon>Arthropoda</taxon>
        <taxon>Hexapoda</taxon>
        <taxon>Insecta</taxon>
        <taxon>Pterygota</taxon>
        <taxon>Neoptera</taxon>
        <taxon>Endopterygota</taxon>
        <taxon>Hymenoptera</taxon>
        <taxon>Apocrita</taxon>
        <taxon>Aculeata</taxon>
        <taxon>Formicoidea</taxon>
        <taxon>Formicidae</taxon>
        <taxon>Formicinae</taxon>
        <taxon>Lasius</taxon>
        <taxon>Lasius</taxon>
    </lineage>
</organism>
<dbReference type="OrthoDB" id="7692176at2759"/>
<dbReference type="SUPFAM" id="SSF53098">
    <property type="entry name" value="Ribonuclease H-like"/>
    <property type="match status" value="1"/>
</dbReference>
<reference evidence="2 3" key="1">
    <citation type="submission" date="2015-04" db="EMBL/GenBank/DDBJ databases">
        <title>Lasius niger genome sequencing.</title>
        <authorList>
            <person name="Konorov E.A."/>
            <person name="Nikitin M.A."/>
            <person name="Kirill M.V."/>
            <person name="Chang P."/>
        </authorList>
    </citation>
    <scope>NUCLEOTIDE SEQUENCE [LARGE SCALE GENOMIC DNA]</scope>
    <source>
        <tissue evidence="2">Whole</tissue>
    </source>
</reference>
<dbReference type="PANTHER" id="PTHR37984">
    <property type="entry name" value="PROTEIN CBG26694"/>
    <property type="match status" value="1"/>
</dbReference>
<gene>
    <name evidence="2" type="ORF">RF55_18374</name>
</gene>
<proteinExistence type="predicted"/>
<dbReference type="PROSITE" id="PS50994">
    <property type="entry name" value="INTEGRASE"/>
    <property type="match status" value="1"/>
</dbReference>
<dbReference type="Proteomes" id="UP000036403">
    <property type="component" value="Unassembled WGS sequence"/>
</dbReference>
<dbReference type="InterPro" id="IPR012337">
    <property type="entry name" value="RNaseH-like_sf"/>
</dbReference>
<dbReference type="Gene3D" id="3.30.420.10">
    <property type="entry name" value="Ribonuclease H-like superfamily/Ribonuclease H"/>
    <property type="match status" value="1"/>
</dbReference>